<accession>A0A1V4I9H8</accession>
<evidence type="ECO:0000313" key="3">
    <source>
        <dbReference type="Proteomes" id="UP000190080"/>
    </source>
</evidence>
<evidence type="ECO:0000256" key="1">
    <source>
        <dbReference type="SAM" id="Phobius"/>
    </source>
</evidence>
<dbReference type="Pfam" id="PF12679">
    <property type="entry name" value="ABC2_membrane_2"/>
    <property type="match status" value="1"/>
</dbReference>
<feature type="transmembrane region" description="Helical" evidence="1">
    <location>
        <begin position="129"/>
        <end position="148"/>
    </location>
</feature>
<dbReference type="GO" id="GO:0140359">
    <property type="term" value="F:ABC-type transporter activity"/>
    <property type="evidence" value="ECO:0007669"/>
    <property type="project" value="InterPro"/>
</dbReference>
<dbReference type="EMBL" id="MZGV01000094">
    <property type="protein sequence ID" value="OPJ56606.1"/>
    <property type="molecule type" value="Genomic_DNA"/>
</dbReference>
<dbReference type="Proteomes" id="UP000190080">
    <property type="component" value="Unassembled WGS sequence"/>
</dbReference>
<keyword evidence="1" id="KW-1133">Transmembrane helix</keyword>
<dbReference type="OrthoDB" id="8613028at2"/>
<gene>
    <name evidence="2" type="ORF">CLORY_42540</name>
</gene>
<keyword evidence="1" id="KW-0812">Transmembrane</keyword>
<name>A0A1V4I9H8_9CLOT</name>
<evidence type="ECO:0000313" key="2">
    <source>
        <dbReference type="EMBL" id="OPJ56606.1"/>
    </source>
</evidence>
<sequence>MSNFLTLVSIENMKLWKRLATKVMVFIIIALTLVSTIGIKIYDLNKTNKKANNSVSTTWKQDLQKEIAMSKAQIKSAKKSSLSQSVIGRLEKQIAEDEYMIKHNISPKESYSVWSKLLNVTGNVGYDSIIALMIIIACSALIAGEFSDGTMKMMISRPFSRSQILSSKLAATIIYGLELLAVAYVLNFVMVGILFGFGGIGSKTMLWTGYKIIYISGFLNVLILLGLNFLTTLFYTIVAFALSALFRSRSLATGFAIFLQLMISSIALSLAMFFSWGKYLPFAAVNFSSVITTGIVVKGMDLSFSFLISLAYAAVFCIIGYMGFIKRDI</sequence>
<dbReference type="AlphaFoldDB" id="A0A1V4I9H8"/>
<feature type="transmembrane region" description="Helical" evidence="1">
    <location>
        <begin position="23"/>
        <end position="42"/>
    </location>
</feature>
<dbReference type="RefSeq" id="WP_079428281.1">
    <property type="nucleotide sequence ID" value="NZ_MZGV01000094.1"/>
</dbReference>
<dbReference type="PANTHER" id="PTHR37305">
    <property type="entry name" value="INTEGRAL MEMBRANE PROTEIN-RELATED"/>
    <property type="match status" value="1"/>
</dbReference>
<reference evidence="2 3" key="1">
    <citation type="submission" date="2017-03" db="EMBL/GenBank/DDBJ databases">
        <title>Genome sequence of Clostridium oryzae DSM 28571.</title>
        <authorList>
            <person name="Poehlein A."/>
            <person name="Daniel R."/>
        </authorList>
    </citation>
    <scope>NUCLEOTIDE SEQUENCE [LARGE SCALE GENOMIC DNA]</scope>
    <source>
        <strain evidence="2 3">DSM 28571</strain>
    </source>
</reference>
<feature type="transmembrane region" description="Helical" evidence="1">
    <location>
        <begin position="304"/>
        <end position="324"/>
    </location>
</feature>
<dbReference type="GO" id="GO:0005886">
    <property type="term" value="C:plasma membrane"/>
    <property type="evidence" value="ECO:0007669"/>
    <property type="project" value="UniProtKB-SubCell"/>
</dbReference>
<dbReference type="PANTHER" id="PTHR37305:SF1">
    <property type="entry name" value="MEMBRANE PROTEIN"/>
    <property type="match status" value="1"/>
</dbReference>
<feature type="transmembrane region" description="Helical" evidence="1">
    <location>
        <begin position="279"/>
        <end position="297"/>
    </location>
</feature>
<feature type="transmembrane region" description="Helical" evidence="1">
    <location>
        <begin position="212"/>
        <end position="242"/>
    </location>
</feature>
<keyword evidence="3" id="KW-1185">Reference proteome</keyword>
<feature type="transmembrane region" description="Helical" evidence="1">
    <location>
        <begin position="254"/>
        <end position="273"/>
    </location>
</feature>
<dbReference type="STRING" id="1450648.CLORY_42540"/>
<comment type="caution">
    <text evidence="2">The sequence shown here is derived from an EMBL/GenBank/DDBJ whole genome shotgun (WGS) entry which is preliminary data.</text>
</comment>
<proteinExistence type="predicted"/>
<feature type="transmembrane region" description="Helical" evidence="1">
    <location>
        <begin position="169"/>
        <end position="200"/>
    </location>
</feature>
<protein>
    <submittedName>
        <fullName evidence="2">ABC-2 family transporter protein</fullName>
    </submittedName>
</protein>
<keyword evidence="1" id="KW-0472">Membrane</keyword>
<organism evidence="2 3">
    <name type="scientific">Clostridium oryzae</name>
    <dbReference type="NCBI Taxonomy" id="1450648"/>
    <lineage>
        <taxon>Bacteria</taxon>
        <taxon>Bacillati</taxon>
        <taxon>Bacillota</taxon>
        <taxon>Clostridia</taxon>
        <taxon>Eubacteriales</taxon>
        <taxon>Clostridiaceae</taxon>
        <taxon>Clostridium</taxon>
    </lineage>
</organism>